<name>A0AAE4CL63_9ACTN</name>
<organism evidence="2 3">
    <name type="scientific">Haloactinomyces albus</name>
    <dbReference type="NCBI Taxonomy" id="1352928"/>
    <lineage>
        <taxon>Bacteria</taxon>
        <taxon>Bacillati</taxon>
        <taxon>Actinomycetota</taxon>
        <taxon>Actinomycetes</taxon>
        <taxon>Actinopolysporales</taxon>
        <taxon>Actinopolysporaceae</taxon>
        <taxon>Haloactinomyces</taxon>
    </lineage>
</organism>
<dbReference type="InterPro" id="IPR023214">
    <property type="entry name" value="HAD_sf"/>
</dbReference>
<feature type="region of interest" description="Disordered" evidence="1">
    <location>
        <begin position="168"/>
        <end position="188"/>
    </location>
</feature>
<dbReference type="Proteomes" id="UP001180845">
    <property type="component" value="Unassembled WGS sequence"/>
</dbReference>
<feature type="region of interest" description="Disordered" evidence="1">
    <location>
        <begin position="702"/>
        <end position="725"/>
    </location>
</feature>
<evidence type="ECO:0000313" key="3">
    <source>
        <dbReference type="Proteomes" id="UP001180845"/>
    </source>
</evidence>
<dbReference type="Gene3D" id="3.40.50.1000">
    <property type="entry name" value="HAD superfamily/HAD-like"/>
    <property type="match status" value="1"/>
</dbReference>
<reference evidence="2" key="1">
    <citation type="submission" date="2023-07" db="EMBL/GenBank/DDBJ databases">
        <title>Sequencing the genomes of 1000 actinobacteria strains.</title>
        <authorList>
            <person name="Klenk H.-P."/>
        </authorList>
    </citation>
    <scope>NUCLEOTIDE SEQUENCE</scope>
    <source>
        <strain evidence="2">DSM 45977</strain>
    </source>
</reference>
<protein>
    <recommendedName>
        <fullName evidence="4">Pyoverdine/dityrosine biosynthesis protein</fullName>
    </recommendedName>
</protein>
<feature type="region of interest" description="Disordered" evidence="1">
    <location>
        <begin position="311"/>
        <end position="339"/>
    </location>
</feature>
<evidence type="ECO:0000313" key="2">
    <source>
        <dbReference type="EMBL" id="MDR7301945.1"/>
    </source>
</evidence>
<accession>A0AAE4CL63</accession>
<dbReference type="PANTHER" id="PTHR37285:SF5">
    <property type="entry name" value="SPORE WALL MATURATION PROTEIN DIT1"/>
    <property type="match status" value="1"/>
</dbReference>
<dbReference type="PANTHER" id="PTHR37285">
    <property type="entry name" value="SPORE WALL MATURATION PROTEIN DIT1"/>
    <property type="match status" value="1"/>
</dbReference>
<dbReference type="EMBL" id="JAVDXW010000001">
    <property type="protein sequence ID" value="MDR7301945.1"/>
    <property type="molecule type" value="Genomic_DNA"/>
</dbReference>
<comment type="caution">
    <text evidence="2">The sequence shown here is derived from an EMBL/GenBank/DDBJ whole genome shotgun (WGS) entry which is preliminary data.</text>
</comment>
<dbReference type="RefSeq" id="WP_310273038.1">
    <property type="nucleotide sequence ID" value="NZ_JAVDXW010000001.1"/>
</dbReference>
<feature type="region of interest" description="Disordered" evidence="1">
    <location>
        <begin position="1"/>
        <end position="21"/>
    </location>
</feature>
<proteinExistence type="predicted"/>
<dbReference type="AlphaFoldDB" id="A0AAE4CL63"/>
<dbReference type="InterPro" id="IPR007817">
    <property type="entry name" value="Isocyanide_synthase_DIT1"/>
</dbReference>
<dbReference type="Pfam" id="PF05141">
    <property type="entry name" value="DIT1_PvcA"/>
    <property type="match status" value="1"/>
</dbReference>
<keyword evidence="3" id="KW-1185">Reference proteome</keyword>
<evidence type="ECO:0000256" key="1">
    <source>
        <dbReference type="SAM" id="MobiDB-lite"/>
    </source>
</evidence>
<feature type="compositionally biased region" description="Polar residues" evidence="1">
    <location>
        <begin position="1"/>
        <end position="14"/>
    </location>
</feature>
<feature type="compositionally biased region" description="Polar residues" evidence="1">
    <location>
        <begin position="315"/>
        <end position="327"/>
    </location>
</feature>
<gene>
    <name evidence="2" type="ORF">JOF55_002126</name>
</gene>
<sequence>MGKYENSSVRSSRYNGFRSGSPVVPAGTNPLGLDVGNALLRNGDYGLRLIRHSGRVFLSGDGTGTGIPLGSEPTWSDLYRMLIRLRRTRRSYDQGWLDHLARSLQGRLPGTAAIEVTSTGVMDTGVVGTGTETHGGTWRVPSDEWSRFAAAVETDSLLRMHCATRFAPATPPESRTHSPPAPPHPGYPGGTIAVGLPDLINPVPGLARGLLHQVLRNRFEHREDELAYFLEHFIRPPLRAFRLALDNHHIGLLALHGHGIGFELSPELQATGRIVVTEHARVRQAGRLGAAEVREGVRALADTLDTLSAGFRSSPDGSLSAGSTPAGSTPAGRTPGGDYSEAAVRAGVNRVIAEELRHLEAHTADVLSGEHPLQCFVHTVPTEQDEILKRVLHTVQERTRLRRWEPQRPKPTVVIDLDLCGIVPLQRTLDAARAVSGPRAGAPNGIEELAQPTSLSVLPAYVRSAWCNFVEISGLAAKYPAVNWRRVHTEFFRAFAQPGEQLRTDTVNAGLARFVWDVHDAGGRVVFCTGRRGHVRGYTREVLDTAGVPDAELLCMPDDHSRSSSELKAQLLRTLDDIDLVAVFDDRPAHRLAMTEEFSGALAVAVEIPGMATARRSDQSAADAAPVIATFETSPRPRAGTAASEHRTATLSHAHSLEEVQVPALRSNRSAQRWAVHLTADESLAIVDALVADTDRSAERAARRARTKFTSGSESPAESGIPADVEERDRTVRQLHHLFTRKQFLKGSRSNYRVTDMHRDAAPFLERGSPIEVVLLGFPIKQSLSRLKAFGPLPDLAELGALVRLRELQSAVRWVYPPGLHFNILTDGRHFRPRPASATGAYCGKLRQYLELAGMDGCTSITEIDAVAGQRRGAGLERERTALFMRHRHLLNTALRHFDITDKPLRTLDAVTEFACAVSGPNAALLARSLGMFREILMSMVYSVPVPAPGTVDRLAWSRLVYADIYNLTDGGVSLEVRQARTAVLRRAWHNVIRYLATLRTDEALGYDDLFPDRVRLTVNAAAPGKCGFTYLGGSGLLPWQGTGTLDQRGHVAVDFAVSLIDQGFVPVYSPLLGRRQPWMMVPAQYTRLCSSAEQIGGDRIGGMRLDEEFAARARLRRK</sequence>
<evidence type="ECO:0008006" key="4">
    <source>
        <dbReference type="Google" id="ProtNLM"/>
    </source>
</evidence>